<comment type="caution">
    <text evidence="1">The sequence shown here is derived from an EMBL/GenBank/DDBJ whole genome shotgun (WGS) entry which is preliminary data.</text>
</comment>
<accession>A0AAD5X4Y5</accession>
<gene>
    <name evidence="1" type="ORF">HK097_007847</name>
</gene>
<proteinExistence type="predicted"/>
<sequence>MAATNRYSQGDPIVAFGKDDGFFLEMTDGLQFRQNIPFMEEHLTKRTGKSPMTYVALGPYRDQAYIEYASGSWNLWGGDDHLFSSLQNNGPVEHLAFGLSNRWFVRHTNGHYDYRNLPNDLNNVIFGGYDNERRLRRVSFDGDGGWWAQFEDGRTTSSGLTREVREAVRQWKNKTTNVVLGFSDKTEYFISHAEGHTYSASPAFMQAIRTHPCDLYINPDDPRFDTYDIKPWMQSVKQSALTASNTPLKRTPAGYETLRFTVQRESEQSLTKWQLKDSTCAVWNMLNVPVQVDALKGAGTSVYKKMRQKEKWLVKMKTDASVAPVAAAVGAPVGDGFALAAELEDDPSVYREL</sequence>
<reference evidence="1" key="1">
    <citation type="submission" date="2020-05" db="EMBL/GenBank/DDBJ databases">
        <title>Phylogenomic resolution of chytrid fungi.</title>
        <authorList>
            <person name="Stajich J.E."/>
            <person name="Amses K."/>
            <person name="Simmons R."/>
            <person name="Seto K."/>
            <person name="Myers J."/>
            <person name="Bonds A."/>
            <person name="Quandt C.A."/>
            <person name="Barry K."/>
            <person name="Liu P."/>
            <person name="Grigoriev I."/>
            <person name="Longcore J.E."/>
            <person name="James T.Y."/>
        </authorList>
    </citation>
    <scope>NUCLEOTIDE SEQUENCE</scope>
    <source>
        <strain evidence="1">JEL0318</strain>
    </source>
</reference>
<name>A0AAD5X4Y5_9FUNG</name>
<dbReference type="Proteomes" id="UP001212841">
    <property type="component" value="Unassembled WGS sequence"/>
</dbReference>
<evidence type="ECO:0000313" key="2">
    <source>
        <dbReference type="Proteomes" id="UP001212841"/>
    </source>
</evidence>
<dbReference type="AlphaFoldDB" id="A0AAD5X4Y5"/>
<keyword evidence="2" id="KW-1185">Reference proteome</keyword>
<organism evidence="1 2">
    <name type="scientific">Rhizophlyctis rosea</name>
    <dbReference type="NCBI Taxonomy" id="64517"/>
    <lineage>
        <taxon>Eukaryota</taxon>
        <taxon>Fungi</taxon>
        <taxon>Fungi incertae sedis</taxon>
        <taxon>Chytridiomycota</taxon>
        <taxon>Chytridiomycota incertae sedis</taxon>
        <taxon>Chytridiomycetes</taxon>
        <taxon>Rhizophlyctidales</taxon>
        <taxon>Rhizophlyctidaceae</taxon>
        <taxon>Rhizophlyctis</taxon>
    </lineage>
</organism>
<dbReference type="EMBL" id="JADGJD010000425">
    <property type="protein sequence ID" value="KAJ3051181.1"/>
    <property type="molecule type" value="Genomic_DNA"/>
</dbReference>
<evidence type="ECO:0000313" key="1">
    <source>
        <dbReference type="EMBL" id="KAJ3051181.1"/>
    </source>
</evidence>
<protein>
    <submittedName>
        <fullName evidence="1">Uncharacterized protein</fullName>
    </submittedName>
</protein>